<reference evidence="3" key="1">
    <citation type="journal article" date="2020" name="mSystems">
        <title>Genome- and Community-Level Interaction Insights into Carbon Utilization and Element Cycling Functions of Hydrothermarchaeota in Hydrothermal Sediment.</title>
        <authorList>
            <person name="Zhou Z."/>
            <person name="Liu Y."/>
            <person name="Xu W."/>
            <person name="Pan J."/>
            <person name="Luo Z.H."/>
            <person name="Li M."/>
        </authorList>
    </citation>
    <scope>NUCLEOTIDE SEQUENCE [LARGE SCALE GENOMIC DNA]</scope>
    <source>
        <strain evidence="3">SpSt-477</strain>
    </source>
</reference>
<evidence type="ECO:0000259" key="2">
    <source>
        <dbReference type="Pfam" id="PF21688"/>
    </source>
</evidence>
<evidence type="ECO:0000313" key="3">
    <source>
        <dbReference type="EMBL" id="HGU33014.1"/>
    </source>
</evidence>
<organism evidence="3">
    <name type="scientific">Desulfatirhabdium butyrativorans</name>
    <dbReference type="NCBI Taxonomy" id="340467"/>
    <lineage>
        <taxon>Bacteria</taxon>
        <taxon>Pseudomonadati</taxon>
        <taxon>Thermodesulfobacteriota</taxon>
        <taxon>Desulfobacteria</taxon>
        <taxon>Desulfobacterales</taxon>
        <taxon>Desulfatirhabdiaceae</taxon>
        <taxon>Desulfatirhabdium</taxon>
    </lineage>
</organism>
<accession>A0A7C4RRS6</accession>
<dbReference type="InterPro" id="IPR028348">
    <property type="entry name" value="FAD-binding_protein"/>
</dbReference>
<protein>
    <submittedName>
        <fullName evidence="3">FAD-binding protein</fullName>
    </submittedName>
</protein>
<comment type="caution">
    <text evidence="3">The sequence shown here is derived from an EMBL/GenBank/DDBJ whole genome shotgun (WGS) entry which is preliminary data.</text>
</comment>
<dbReference type="PRINTS" id="PR00368">
    <property type="entry name" value="FADPNR"/>
</dbReference>
<gene>
    <name evidence="3" type="ORF">ENS29_09190</name>
</gene>
<feature type="domain" description="FAD-binding" evidence="1">
    <location>
        <begin position="84"/>
        <end position="119"/>
    </location>
</feature>
<dbReference type="Pfam" id="PF01494">
    <property type="entry name" value="FAD_binding_3"/>
    <property type="match status" value="1"/>
</dbReference>
<dbReference type="PIRSF" id="PIRSF038984">
    <property type="entry name" value="FAD_binding_protein"/>
    <property type="match status" value="1"/>
</dbReference>
<dbReference type="InterPro" id="IPR049516">
    <property type="entry name" value="FAD-depend_C"/>
</dbReference>
<name>A0A7C4RRS6_9BACT</name>
<proteinExistence type="predicted"/>
<dbReference type="PANTHER" id="PTHR42842">
    <property type="entry name" value="FAD/NAD(P)-BINDING OXIDOREDUCTASE"/>
    <property type="match status" value="1"/>
</dbReference>
<dbReference type="InterPro" id="IPR036188">
    <property type="entry name" value="FAD/NAD-bd_sf"/>
</dbReference>
<dbReference type="Gene3D" id="3.50.50.60">
    <property type="entry name" value="FAD/NAD(P)-binding domain"/>
    <property type="match status" value="2"/>
</dbReference>
<dbReference type="GO" id="GO:0071949">
    <property type="term" value="F:FAD binding"/>
    <property type="evidence" value="ECO:0007669"/>
    <property type="project" value="InterPro"/>
</dbReference>
<dbReference type="AlphaFoldDB" id="A0A7C4RRS6"/>
<feature type="domain" description="FAD-dependent protein C-terminal" evidence="2">
    <location>
        <begin position="270"/>
        <end position="465"/>
    </location>
</feature>
<dbReference type="SUPFAM" id="SSF51905">
    <property type="entry name" value="FAD/NAD(P)-binding domain"/>
    <property type="match status" value="1"/>
</dbReference>
<sequence>MTIHSLSIRLSPDDIASEAAIRKVICRELGIDETRQMVYRIEQRSIDARAKMPRFQVMCRVGVDEPLPEVLQPWRLVAKPLRRNVVVVGAGPAGYFAALKLLECGVRPIVLERGKDVVSRRFDITGLLKAGIVHPNSNYCFGEGGAGAYSDGKLYTRSAKRGDVREVLRILVAHGAREDILVDSHPHIGSNRLPRIVRAIRQTILDNGGEVRFESTVTDLILRNERVSGVVVNEAIDIPADAVILATGHSARDTYRMLEAARIALEPKGFAMGVRVEHPQALIDRIRYHHAPRHPRLPAASYILKTQAADRGVFSFCMCPGGFVVPASTEEGELVLNGMSLSSRSSPYANAGIVVEIRSEDVAEAGYRGAFGGLFYQQDIERAAWQSAGGRLRAPAQRLTDFTAGRPSKSLPQTSYLPGTTSCRIDLLLPTAIASRLKEALLAFDRTMRGFHSDEAVVLACETRTSSPVRIPRHPDTMMHVHIEGLFPCGEGAGYAGGIVSSAIDGQNVAARVARLLNP</sequence>
<dbReference type="EMBL" id="DSUH01000216">
    <property type="protein sequence ID" value="HGU33014.1"/>
    <property type="molecule type" value="Genomic_DNA"/>
</dbReference>
<dbReference type="PANTHER" id="PTHR42842:SF3">
    <property type="entry name" value="FAD_NAD(P)-BINDING OXIDOREDUCTASE FAMILY PROTEIN"/>
    <property type="match status" value="1"/>
</dbReference>
<dbReference type="Pfam" id="PF21688">
    <property type="entry name" value="FAD-depend_C"/>
    <property type="match status" value="1"/>
</dbReference>
<dbReference type="PRINTS" id="PR00411">
    <property type="entry name" value="PNDRDTASEI"/>
</dbReference>
<evidence type="ECO:0000259" key="1">
    <source>
        <dbReference type="Pfam" id="PF01494"/>
    </source>
</evidence>
<dbReference type="InterPro" id="IPR002938">
    <property type="entry name" value="FAD-bd"/>
</dbReference>